<comment type="caution">
    <text evidence="1">The sequence shown here is derived from an EMBL/GenBank/DDBJ whole genome shotgun (WGS) entry which is preliminary data.</text>
</comment>
<accession>A0A813JNM2</accession>
<organism evidence="1 2">
    <name type="scientific">Polarella glacialis</name>
    <name type="common">Dinoflagellate</name>
    <dbReference type="NCBI Taxonomy" id="89957"/>
    <lineage>
        <taxon>Eukaryota</taxon>
        <taxon>Sar</taxon>
        <taxon>Alveolata</taxon>
        <taxon>Dinophyceae</taxon>
        <taxon>Suessiales</taxon>
        <taxon>Suessiaceae</taxon>
        <taxon>Polarella</taxon>
    </lineage>
</organism>
<dbReference type="EMBL" id="CAJNNW010025876">
    <property type="protein sequence ID" value="CAE8680635.1"/>
    <property type="molecule type" value="Genomic_DNA"/>
</dbReference>
<reference evidence="1" key="1">
    <citation type="submission" date="2021-02" db="EMBL/GenBank/DDBJ databases">
        <authorList>
            <person name="Dougan E. K."/>
            <person name="Rhodes N."/>
            <person name="Thang M."/>
            <person name="Chan C."/>
        </authorList>
    </citation>
    <scope>NUCLEOTIDE SEQUENCE</scope>
</reference>
<proteinExistence type="predicted"/>
<dbReference type="Proteomes" id="UP000626109">
    <property type="component" value="Unassembled WGS sequence"/>
</dbReference>
<gene>
    <name evidence="1" type="ORF">PGLA2088_LOCUS22008</name>
</gene>
<name>A0A813JNM2_POLGL</name>
<sequence length="243" mass="27449">MCTNVAFMEHVSHSHRVQGNSMSLVLGYRPAKQAIQSAVVARCWQVASASLDAKELLLQCRPHSWLPGSKSNCPCLDDPLFCRTFLQDWGTCLADFALQLAFVGYGEHLIFVDPDARLRPPPQGSDRFPIDQDGECCITRLLPEKLWWKCLENELFDWPEAGEDVTESEAGGGSRTCRGAIGFNGSEDSFRLPEDVAAILALNAAWYRYSFMDRKLQNILLLRDGRFCFGRHLRLSRNDRFTT</sequence>
<evidence type="ECO:0000313" key="2">
    <source>
        <dbReference type="Proteomes" id="UP000626109"/>
    </source>
</evidence>
<evidence type="ECO:0000313" key="1">
    <source>
        <dbReference type="EMBL" id="CAE8680635.1"/>
    </source>
</evidence>
<dbReference type="AlphaFoldDB" id="A0A813JNM2"/>
<protein>
    <submittedName>
        <fullName evidence="1">Uncharacterized protein</fullName>
    </submittedName>
</protein>